<dbReference type="Proteomes" id="UP000295832">
    <property type="component" value="Unassembled WGS sequence"/>
</dbReference>
<dbReference type="InterPro" id="IPR050490">
    <property type="entry name" value="Bact_solute-bd_prot1"/>
</dbReference>
<dbReference type="SUPFAM" id="SSF53850">
    <property type="entry name" value="Periplasmic binding protein-like II"/>
    <property type="match status" value="1"/>
</dbReference>
<gene>
    <name evidence="1" type="ORF">C7959_10712</name>
</gene>
<dbReference type="PANTHER" id="PTHR43649:SF12">
    <property type="entry name" value="DIACETYLCHITOBIOSE BINDING PROTEIN DASA"/>
    <property type="match status" value="1"/>
</dbReference>
<dbReference type="RefSeq" id="WP_134115752.1">
    <property type="nucleotide sequence ID" value="NZ_SOEG01000007.1"/>
</dbReference>
<comment type="caution">
    <text evidence="1">The sequence shown here is derived from an EMBL/GenBank/DDBJ whole genome shotgun (WGS) entry which is preliminary data.</text>
</comment>
<keyword evidence="2" id="KW-1185">Reference proteome</keyword>
<reference evidence="1 2" key="1">
    <citation type="submission" date="2019-03" db="EMBL/GenBank/DDBJ databases">
        <title>Subsurface microbial communities from deep shales in Ohio and West Virginia, USA.</title>
        <authorList>
            <person name="Wrighton K."/>
        </authorList>
    </citation>
    <scope>NUCLEOTIDE SEQUENCE [LARGE SCALE GENOMIC DNA]</scope>
    <source>
        <strain evidence="1 2">MSL 6dP</strain>
    </source>
</reference>
<name>A0A4R8H8S1_9FIRM</name>
<evidence type="ECO:0000313" key="1">
    <source>
        <dbReference type="EMBL" id="TDX52306.1"/>
    </source>
</evidence>
<proteinExistence type="predicted"/>
<dbReference type="AlphaFoldDB" id="A0A4R8H8S1"/>
<evidence type="ECO:0000313" key="2">
    <source>
        <dbReference type="Proteomes" id="UP000295832"/>
    </source>
</evidence>
<dbReference type="PANTHER" id="PTHR43649">
    <property type="entry name" value="ARABINOSE-BINDING PROTEIN-RELATED"/>
    <property type="match status" value="1"/>
</dbReference>
<dbReference type="Gene3D" id="3.40.190.10">
    <property type="entry name" value="Periplasmic binding protein-like II"/>
    <property type="match status" value="1"/>
</dbReference>
<sequence length="473" mass="55774">MANKSIFNWRLLATIFLLISIISGGATYYFKIFKLREGKTFTIDPEVEIDPNQEYQITYWDYPLFIGQKDRYEEFLKKSIKEFNTLYPNIKVSYRLLSFVKGEDLLYQSLESGKPPDIYNNIYGSRLINEELQIPINLFWVPSSKEKEENIVKNDKDKYDNLALEALTYKEKIWGLPNWLLPQFWVGNKRVLKKSNLDINKIAQQGWTWEEFKDYSLKLKEKDYSIIFNPYNSDLFYQLLAANNKNIVSNEGKLLLNQKILTNIFENLNKLKENKVFPQRVTKMNKRLLPDFWQGKAAIIAPINMWLLNNLYQKDSKVSRVEMILLSIPNSSDYKSSLKVSSLLLFRQQAYKGDDHSKAVYEFAKFINQEKNQIISQRLKVLPAYLPLQEQWKREVKLKEEIKDQLILTSNSSRITSLTSSKNLILENKIKEIIDQNYKNFWLKNLTVDEIVQDILTSSQNLIDINKKQSQEK</sequence>
<protein>
    <submittedName>
        <fullName evidence="1">Carbohydrate ABC transporter substrate-binding protein (CUT1 family)</fullName>
    </submittedName>
</protein>
<accession>A0A4R8H8S1</accession>
<dbReference type="InterPro" id="IPR006059">
    <property type="entry name" value="SBP"/>
</dbReference>
<dbReference type="STRING" id="926561.GCA_000379025_01329"/>
<organism evidence="1 2">
    <name type="scientific">Orenia marismortui</name>
    <dbReference type="NCBI Taxonomy" id="46469"/>
    <lineage>
        <taxon>Bacteria</taxon>
        <taxon>Bacillati</taxon>
        <taxon>Bacillota</taxon>
        <taxon>Clostridia</taxon>
        <taxon>Halanaerobiales</taxon>
        <taxon>Halobacteroidaceae</taxon>
        <taxon>Orenia</taxon>
    </lineage>
</organism>
<dbReference type="Pfam" id="PF01547">
    <property type="entry name" value="SBP_bac_1"/>
    <property type="match status" value="1"/>
</dbReference>
<dbReference type="EMBL" id="SOEG01000007">
    <property type="protein sequence ID" value="TDX52306.1"/>
    <property type="molecule type" value="Genomic_DNA"/>
</dbReference>